<evidence type="ECO:0000259" key="2">
    <source>
        <dbReference type="Pfam" id="PF01385"/>
    </source>
</evidence>
<dbReference type="Pfam" id="PF01385">
    <property type="entry name" value="OrfB_IS605"/>
    <property type="match status" value="1"/>
</dbReference>
<sequence length="396" mass="43700">MRPVQLRYNFRCYPDEPQQAALARAFGCARVVFNDALDARQRAYAAGRWISDAELSRQLTAAKRTVERAWLADVSAVVLQQALADLNTAYRNFFASATGRRLGPTVGLPRFRSRHDRQSVRFTRNAHFAVTAGGRLRLPKIGALKVIWSRPLPSEPTSVTVIRDTAGRYFVSFVVESAADPLPAQSAQVGIARGTCAVAVLSNGATIADPEFLRRAQRRLDRARRTLSRKQPGSRNQVKARLAVAKASAALNDTRRDWAHKQSTAIIRENQAVYIEGLPYRAKAPSRGTRSADDISWIVLTRMLGQKAARYGRRFGKFSPAPVPGPHHPDRAARTILAAGQAESRNACGADSRPGPVPALGHETGTRRRRYPRQPESSLPAGARYEDAKTRTPTHR</sequence>
<dbReference type="EMBL" id="JNFP01000035">
    <property type="protein sequence ID" value="KIA62178.1"/>
    <property type="molecule type" value="Genomic_DNA"/>
</dbReference>
<evidence type="ECO:0000313" key="5">
    <source>
        <dbReference type="Proteomes" id="UP000031364"/>
    </source>
</evidence>
<dbReference type="InterPro" id="IPR021027">
    <property type="entry name" value="Transposase_put_HTH"/>
</dbReference>
<name>A0ABR4ZA18_9NOCA</name>
<feature type="domain" description="Probable transposase IS891/IS1136/IS1341" evidence="2">
    <location>
        <begin position="174"/>
        <end position="278"/>
    </location>
</feature>
<reference evidence="4 5" key="1">
    <citation type="journal article" date="2014" name="Int. J. Syst. Evol. Microbiol.">
        <title>Nocardia vulneris sp. nov., isolated from wounds of human patients in North America.</title>
        <authorList>
            <person name="Lasker B.A."/>
            <person name="Bell M."/>
            <person name="Klenk H.P."/>
            <person name="Sproer C."/>
            <person name="Schumann C."/>
            <person name="Schumann P."/>
            <person name="Brown J.M."/>
        </authorList>
    </citation>
    <scope>NUCLEOTIDE SEQUENCE [LARGE SCALE GENOMIC DNA]</scope>
    <source>
        <strain evidence="4 5">W9851</strain>
    </source>
</reference>
<dbReference type="Proteomes" id="UP000031364">
    <property type="component" value="Unassembled WGS sequence"/>
</dbReference>
<gene>
    <name evidence="4" type="ORF">FG87_26675</name>
</gene>
<protein>
    <submittedName>
        <fullName evidence="4">Transposase</fullName>
    </submittedName>
</protein>
<feature type="domain" description="Transposase putative helix-turn-helix" evidence="3">
    <location>
        <begin position="1"/>
        <end position="47"/>
    </location>
</feature>
<keyword evidence="5" id="KW-1185">Reference proteome</keyword>
<dbReference type="RefSeq" id="WP_043675987.1">
    <property type="nucleotide sequence ID" value="NZ_BDCI01000035.1"/>
</dbReference>
<accession>A0ABR4ZA18</accession>
<dbReference type="Pfam" id="PF12323">
    <property type="entry name" value="HTH_OrfB_IS605"/>
    <property type="match status" value="1"/>
</dbReference>
<evidence type="ECO:0000313" key="4">
    <source>
        <dbReference type="EMBL" id="KIA62178.1"/>
    </source>
</evidence>
<proteinExistence type="predicted"/>
<feature type="region of interest" description="Disordered" evidence="1">
    <location>
        <begin position="341"/>
        <end position="396"/>
    </location>
</feature>
<comment type="caution">
    <text evidence="4">The sequence shown here is derived from an EMBL/GenBank/DDBJ whole genome shotgun (WGS) entry which is preliminary data.</text>
</comment>
<dbReference type="InterPro" id="IPR001959">
    <property type="entry name" value="Transposase"/>
</dbReference>
<dbReference type="NCBIfam" id="NF040570">
    <property type="entry name" value="guided_TnpB"/>
    <property type="match status" value="1"/>
</dbReference>
<organism evidence="4 5">
    <name type="scientific">Nocardia vulneris</name>
    <dbReference type="NCBI Taxonomy" id="1141657"/>
    <lineage>
        <taxon>Bacteria</taxon>
        <taxon>Bacillati</taxon>
        <taxon>Actinomycetota</taxon>
        <taxon>Actinomycetes</taxon>
        <taxon>Mycobacteriales</taxon>
        <taxon>Nocardiaceae</taxon>
        <taxon>Nocardia</taxon>
    </lineage>
</organism>
<evidence type="ECO:0000256" key="1">
    <source>
        <dbReference type="SAM" id="MobiDB-lite"/>
    </source>
</evidence>
<evidence type="ECO:0000259" key="3">
    <source>
        <dbReference type="Pfam" id="PF12323"/>
    </source>
</evidence>